<dbReference type="Gene3D" id="2.60.120.10">
    <property type="entry name" value="Jelly Rolls"/>
    <property type="match status" value="1"/>
</dbReference>
<dbReference type="Pfam" id="PF02311">
    <property type="entry name" value="AraC_binding"/>
    <property type="match status" value="1"/>
</dbReference>
<dbReference type="SUPFAM" id="SSF46689">
    <property type="entry name" value="Homeodomain-like"/>
    <property type="match status" value="1"/>
</dbReference>
<dbReference type="PANTHER" id="PTHR43280:SF28">
    <property type="entry name" value="HTH-TYPE TRANSCRIPTIONAL ACTIVATOR RHAS"/>
    <property type="match status" value="1"/>
</dbReference>
<evidence type="ECO:0000256" key="3">
    <source>
        <dbReference type="ARBA" id="ARBA00023163"/>
    </source>
</evidence>
<dbReference type="InterPro" id="IPR009057">
    <property type="entry name" value="Homeodomain-like_sf"/>
</dbReference>
<dbReference type="AlphaFoldDB" id="A0A0R1REG4"/>
<dbReference type="Proteomes" id="UP000051697">
    <property type="component" value="Unassembled WGS sequence"/>
</dbReference>
<dbReference type="SUPFAM" id="SSF51215">
    <property type="entry name" value="Regulatory protein AraC"/>
    <property type="match status" value="1"/>
</dbReference>
<dbReference type="STRING" id="1423778.FC70_GL000867"/>
<dbReference type="InterPro" id="IPR003313">
    <property type="entry name" value="AraC-bd"/>
</dbReference>
<dbReference type="EMBL" id="AZFE01000031">
    <property type="protein sequence ID" value="KRL55271.1"/>
    <property type="molecule type" value="Genomic_DNA"/>
</dbReference>
<evidence type="ECO:0000256" key="1">
    <source>
        <dbReference type="ARBA" id="ARBA00023015"/>
    </source>
</evidence>
<evidence type="ECO:0000256" key="2">
    <source>
        <dbReference type="ARBA" id="ARBA00023125"/>
    </source>
</evidence>
<organism evidence="5 6">
    <name type="scientific">Paucilactobacillus oligofermentans DSM 15707 = LMG 22743</name>
    <dbReference type="NCBI Taxonomy" id="1423778"/>
    <lineage>
        <taxon>Bacteria</taxon>
        <taxon>Bacillati</taxon>
        <taxon>Bacillota</taxon>
        <taxon>Bacilli</taxon>
        <taxon>Lactobacillales</taxon>
        <taxon>Lactobacillaceae</taxon>
        <taxon>Paucilactobacillus</taxon>
    </lineage>
</organism>
<proteinExistence type="predicted"/>
<comment type="caution">
    <text evidence="5">The sequence shown here is derived from an EMBL/GenBank/DDBJ whole genome shotgun (WGS) entry which is preliminary data.</text>
</comment>
<keyword evidence="3" id="KW-0804">Transcription</keyword>
<dbReference type="PRINTS" id="PR00032">
    <property type="entry name" value="HTHARAC"/>
</dbReference>
<reference evidence="5 6" key="1">
    <citation type="journal article" date="2015" name="Genome Announc.">
        <title>Expanding the biotechnology potential of lactobacilli through comparative genomics of 213 strains and associated genera.</title>
        <authorList>
            <person name="Sun Z."/>
            <person name="Harris H.M."/>
            <person name="McCann A."/>
            <person name="Guo C."/>
            <person name="Argimon S."/>
            <person name="Zhang W."/>
            <person name="Yang X."/>
            <person name="Jeffery I.B."/>
            <person name="Cooney J.C."/>
            <person name="Kagawa T.F."/>
            <person name="Liu W."/>
            <person name="Song Y."/>
            <person name="Salvetti E."/>
            <person name="Wrobel A."/>
            <person name="Rasinkangas P."/>
            <person name="Parkhill J."/>
            <person name="Rea M.C."/>
            <person name="O'Sullivan O."/>
            <person name="Ritari J."/>
            <person name="Douillard F.P."/>
            <person name="Paul Ross R."/>
            <person name="Yang R."/>
            <person name="Briner A.E."/>
            <person name="Felis G.E."/>
            <person name="de Vos W.M."/>
            <person name="Barrangou R."/>
            <person name="Klaenhammer T.R."/>
            <person name="Caufield P.W."/>
            <person name="Cui Y."/>
            <person name="Zhang H."/>
            <person name="O'Toole P.W."/>
        </authorList>
    </citation>
    <scope>NUCLEOTIDE SEQUENCE [LARGE SCALE GENOMIC DNA]</scope>
    <source>
        <strain evidence="5 6">DSM 15707</strain>
    </source>
</reference>
<dbReference type="Gene3D" id="1.10.10.60">
    <property type="entry name" value="Homeodomain-like"/>
    <property type="match status" value="2"/>
</dbReference>
<dbReference type="RefSeq" id="WP_057889824.1">
    <property type="nucleotide sequence ID" value="NZ_AZFE01000031.1"/>
</dbReference>
<evidence type="ECO:0000313" key="5">
    <source>
        <dbReference type="EMBL" id="KRL55271.1"/>
    </source>
</evidence>
<feature type="domain" description="HTH araC/xylS-type" evidence="4">
    <location>
        <begin position="189"/>
        <end position="287"/>
    </location>
</feature>
<dbReference type="SMART" id="SM00342">
    <property type="entry name" value="HTH_ARAC"/>
    <property type="match status" value="1"/>
</dbReference>
<dbReference type="PATRIC" id="fig|1423778.4.peg.900"/>
<dbReference type="Pfam" id="PF12833">
    <property type="entry name" value="HTH_18"/>
    <property type="match status" value="1"/>
</dbReference>
<evidence type="ECO:0000259" key="4">
    <source>
        <dbReference type="PROSITE" id="PS01124"/>
    </source>
</evidence>
<keyword evidence="2" id="KW-0238">DNA-binding</keyword>
<dbReference type="InterPro" id="IPR020449">
    <property type="entry name" value="Tscrpt_reg_AraC-type_HTH"/>
</dbReference>
<dbReference type="InterPro" id="IPR037923">
    <property type="entry name" value="HTH-like"/>
</dbReference>
<keyword evidence="1" id="KW-0805">Transcription regulation</keyword>
<dbReference type="InterPro" id="IPR014710">
    <property type="entry name" value="RmlC-like_jellyroll"/>
</dbReference>
<protein>
    <submittedName>
        <fullName evidence="5">AraC family transcriptional regulator</fullName>
    </submittedName>
</protein>
<dbReference type="GO" id="GO:0043565">
    <property type="term" value="F:sequence-specific DNA binding"/>
    <property type="evidence" value="ECO:0007669"/>
    <property type="project" value="InterPro"/>
</dbReference>
<gene>
    <name evidence="5" type="ORF">FC70_GL000867</name>
</gene>
<evidence type="ECO:0000313" key="6">
    <source>
        <dbReference type="Proteomes" id="UP000051697"/>
    </source>
</evidence>
<dbReference type="KEGG" id="lol:LACOL_0430"/>
<name>A0A0R1REG4_9LACO</name>
<dbReference type="PROSITE" id="PS01124">
    <property type="entry name" value="HTH_ARAC_FAMILY_2"/>
    <property type="match status" value="1"/>
</dbReference>
<dbReference type="InterPro" id="IPR018060">
    <property type="entry name" value="HTH_AraC"/>
</dbReference>
<accession>A0A0R1REG4</accession>
<keyword evidence="6" id="KW-1185">Reference proteome</keyword>
<dbReference type="PANTHER" id="PTHR43280">
    <property type="entry name" value="ARAC-FAMILY TRANSCRIPTIONAL REGULATOR"/>
    <property type="match status" value="1"/>
</dbReference>
<dbReference type="GO" id="GO:0003700">
    <property type="term" value="F:DNA-binding transcription factor activity"/>
    <property type="evidence" value="ECO:0007669"/>
    <property type="project" value="InterPro"/>
</dbReference>
<sequence length="301" mass="35149">MSELIEIKQLPIVDSNIHFFGVHVQTVPSKWRYKEEAHHAFEINYVLKGKQRTVIGGEHMDCEAGSFLVIPPGIRHTNENIGSGVLTYFCMHIDINEPLLRAKMMRNVKTIYQKGSIYYDELTFKMDQIRSLLKYESFSIVEKLQAQIYVLELLKTFAEMLDSEKDSNDLSNTEITYAREISSAIKWEFKRYSLENDEMINPIRIQKLIGNLGISPGHGLEIFKKVYDISPQEYLISLKFDEAKALLKRKDLSILQIANRCGYKNISHFSRQFKLWSGMNPSQYRQEKEKIWEALAFEKMM</sequence>